<comment type="similarity">
    <text evidence="11 12">Belongs to the DHBP synthase family.</text>
</comment>
<dbReference type="GO" id="GO:0005758">
    <property type="term" value="C:mitochondrial intermembrane space"/>
    <property type="evidence" value="ECO:0007669"/>
    <property type="project" value="TreeGrafter"/>
</dbReference>
<accession>A0A9P5K074</accession>
<evidence type="ECO:0000256" key="8">
    <source>
        <dbReference type="ARBA" id="ARBA00023206"/>
    </source>
</evidence>
<evidence type="ECO:0000256" key="11">
    <source>
        <dbReference type="ARBA" id="ARBA00060730"/>
    </source>
</evidence>
<dbReference type="SUPFAM" id="SSF55821">
    <property type="entry name" value="YrdC/RibB"/>
    <property type="match status" value="1"/>
</dbReference>
<comment type="subunit">
    <text evidence="2 12">Homodimer.</text>
</comment>
<keyword evidence="5 12" id="KW-0686">Riboflavin biosynthesis</keyword>
<keyword evidence="7 12" id="KW-0460">Magnesium</keyword>
<dbReference type="InterPro" id="IPR000422">
    <property type="entry name" value="DHBP_synthase_RibB"/>
</dbReference>
<dbReference type="Gene3D" id="3.90.870.10">
    <property type="entry name" value="DHBP synthase"/>
    <property type="match status" value="1"/>
</dbReference>
<keyword evidence="8" id="KW-0318">Glutathionylation</keyword>
<gene>
    <name evidence="13" type="ORF">DFH94DRAFT_764139</name>
</gene>
<dbReference type="OrthoDB" id="60371at2759"/>
<comment type="function">
    <text evidence="12">Catalyzes the conversion of D-ribulose 5-phosphate to formate and 3,4-dihydroxy-2-butanone 4-phosphate.</text>
</comment>
<evidence type="ECO:0000256" key="6">
    <source>
        <dbReference type="ARBA" id="ARBA00022723"/>
    </source>
</evidence>
<dbReference type="NCBIfam" id="TIGR00506">
    <property type="entry name" value="ribB"/>
    <property type="match status" value="1"/>
</dbReference>
<keyword evidence="6 12" id="KW-0479">Metal-binding</keyword>
<sequence>MASVAVLTQTTLPLSAPYVSFTHSLPVPDVLDLSSPPKRAPKDGTPPVRTTFAFDTVESAVAAMARGEFIVVMDDEARENEGDLIIPAAGCSTEQMAWMIKHTSGYICISLPGERLEALSIPMMVPQNEERHRTAYTITVDYKHGTTTGISAHDRALTARALAAPASLHAPTAQDFTRPGHMVPLRARPGGVLTRRGHTESAVDLCALAGLPRAGLLCELVNDDEVGSMMRRDACRAFADRFGLPMISVAMLVEHRQRTEGLKAQL</sequence>
<keyword evidence="14" id="KW-1185">Reference proteome</keyword>
<evidence type="ECO:0000256" key="7">
    <source>
        <dbReference type="ARBA" id="ARBA00022842"/>
    </source>
</evidence>
<dbReference type="GO" id="GO:0009231">
    <property type="term" value="P:riboflavin biosynthetic process"/>
    <property type="evidence" value="ECO:0007669"/>
    <property type="project" value="UniProtKB-KW"/>
</dbReference>
<keyword evidence="10 12" id="KW-0456">Lyase</keyword>
<dbReference type="FunFam" id="3.90.870.10:FF:000002">
    <property type="entry name" value="3,4-dihydroxy-2-butanone 4-phosphate synthase"/>
    <property type="match status" value="1"/>
</dbReference>
<organism evidence="13 14">
    <name type="scientific">Russula ochroleuca</name>
    <dbReference type="NCBI Taxonomy" id="152965"/>
    <lineage>
        <taxon>Eukaryota</taxon>
        <taxon>Fungi</taxon>
        <taxon>Dikarya</taxon>
        <taxon>Basidiomycota</taxon>
        <taxon>Agaricomycotina</taxon>
        <taxon>Agaricomycetes</taxon>
        <taxon>Russulales</taxon>
        <taxon>Russulaceae</taxon>
        <taxon>Russula</taxon>
    </lineage>
</organism>
<evidence type="ECO:0000256" key="9">
    <source>
        <dbReference type="ARBA" id="ARBA00023211"/>
    </source>
</evidence>
<evidence type="ECO:0000256" key="5">
    <source>
        <dbReference type="ARBA" id="ARBA00022619"/>
    </source>
</evidence>
<dbReference type="EMBL" id="WHVB01000018">
    <property type="protein sequence ID" value="KAF8473731.1"/>
    <property type="molecule type" value="Genomic_DNA"/>
</dbReference>
<dbReference type="Proteomes" id="UP000759537">
    <property type="component" value="Unassembled WGS sequence"/>
</dbReference>
<dbReference type="GO" id="GO:0005829">
    <property type="term" value="C:cytosol"/>
    <property type="evidence" value="ECO:0007669"/>
    <property type="project" value="TreeGrafter"/>
</dbReference>
<dbReference type="InterPro" id="IPR017945">
    <property type="entry name" value="DHBP_synth_RibB-like_a/b_dom"/>
</dbReference>
<keyword evidence="9 12" id="KW-0464">Manganese</keyword>
<evidence type="ECO:0000256" key="3">
    <source>
        <dbReference type="ARBA" id="ARBA00012153"/>
    </source>
</evidence>
<comment type="cofactor">
    <cofactor evidence="12">
        <name>Mg(2+)</name>
        <dbReference type="ChEBI" id="CHEBI:18420"/>
    </cofactor>
    <cofactor evidence="12">
        <name>Mn(2+)</name>
        <dbReference type="ChEBI" id="CHEBI:29035"/>
    </cofactor>
    <text evidence="12">Binds 2 divalent metal cations per subunit. Magnesium or manganese.</text>
</comment>
<comment type="caution">
    <text evidence="13">The sequence shown here is derived from an EMBL/GenBank/DDBJ whole genome shotgun (WGS) entry which is preliminary data.</text>
</comment>
<evidence type="ECO:0000256" key="10">
    <source>
        <dbReference type="ARBA" id="ARBA00023239"/>
    </source>
</evidence>
<name>A0A9P5K074_9AGAM</name>
<dbReference type="PANTHER" id="PTHR21327:SF18">
    <property type="entry name" value="3,4-DIHYDROXY-2-BUTANONE 4-PHOSPHATE SYNTHASE"/>
    <property type="match status" value="1"/>
</dbReference>
<evidence type="ECO:0000256" key="2">
    <source>
        <dbReference type="ARBA" id="ARBA00011738"/>
    </source>
</evidence>
<evidence type="ECO:0000256" key="12">
    <source>
        <dbReference type="RuleBase" id="RU003843"/>
    </source>
</evidence>
<proteinExistence type="inferred from homology"/>
<dbReference type="Pfam" id="PF00926">
    <property type="entry name" value="DHBP_synthase"/>
    <property type="match status" value="1"/>
</dbReference>
<reference evidence="13" key="1">
    <citation type="submission" date="2019-10" db="EMBL/GenBank/DDBJ databases">
        <authorList>
            <consortium name="DOE Joint Genome Institute"/>
            <person name="Kuo A."/>
            <person name="Miyauchi S."/>
            <person name="Kiss E."/>
            <person name="Drula E."/>
            <person name="Kohler A."/>
            <person name="Sanchez-Garcia M."/>
            <person name="Andreopoulos B."/>
            <person name="Barry K.W."/>
            <person name="Bonito G."/>
            <person name="Buee M."/>
            <person name="Carver A."/>
            <person name="Chen C."/>
            <person name="Cichocki N."/>
            <person name="Clum A."/>
            <person name="Culley D."/>
            <person name="Crous P.W."/>
            <person name="Fauchery L."/>
            <person name="Girlanda M."/>
            <person name="Hayes R."/>
            <person name="Keri Z."/>
            <person name="LaButti K."/>
            <person name="Lipzen A."/>
            <person name="Lombard V."/>
            <person name="Magnuson J."/>
            <person name="Maillard F."/>
            <person name="Morin E."/>
            <person name="Murat C."/>
            <person name="Nolan M."/>
            <person name="Ohm R."/>
            <person name="Pangilinan J."/>
            <person name="Pereira M."/>
            <person name="Perotto S."/>
            <person name="Peter M."/>
            <person name="Riley R."/>
            <person name="Sitrit Y."/>
            <person name="Stielow B."/>
            <person name="Szollosi G."/>
            <person name="Zifcakova L."/>
            <person name="Stursova M."/>
            <person name="Spatafora J.W."/>
            <person name="Tedersoo L."/>
            <person name="Vaario L.-M."/>
            <person name="Yamada A."/>
            <person name="Yan M."/>
            <person name="Wang P."/>
            <person name="Xu J."/>
            <person name="Bruns T."/>
            <person name="Baldrian P."/>
            <person name="Vilgalys R."/>
            <person name="Henrissat B."/>
            <person name="Grigoriev I.V."/>
            <person name="Hibbett D."/>
            <person name="Nagy L.G."/>
            <person name="Martin F.M."/>
        </authorList>
    </citation>
    <scope>NUCLEOTIDE SEQUENCE</scope>
    <source>
        <strain evidence="13">Prilba</strain>
    </source>
</reference>
<dbReference type="HAMAP" id="MF_00180">
    <property type="entry name" value="RibB"/>
    <property type="match status" value="1"/>
</dbReference>
<evidence type="ECO:0000313" key="13">
    <source>
        <dbReference type="EMBL" id="KAF8473731.1"/>
    </source>
</evidence>
<reference evidence="13" key="2">
    <citation type="journal article" date="2020" name="Nat. Commun.">
        <title>Large-scale genome sequencing of mycorrhizal fungi provides insights into the early evolution of symbiotic traits.</title>
        <authorList>
            <person name="Miyauchi S."/>
            <person name="Kiss E."/>
            <person name="Kuo A."/>
            <person name="Drula E."/>
            <person name="Kohler A."/>
            <person name="Sanchez-Garcia M."/>
            <person name="Morin E."/>
            <person name="Andreopoulos B."/>
            <person name="Barry K.W."/>
            <person name="Bonito G."/>
            <person name="Buee M."/>
            <person name="Carver A."/>
            <person name="Chen C."/>
            <person name="Cichocki N."/>
            <person name="Clum A."/>
            <person name="Culley D."/>
            <person name="Crous P.W."/>
            <person name="Fauchery L."/>
            <person name="Girlanda M."/>
            <person name="Hayes R.D."/>
            <person name="Keri Z."/>
            <person name="LaButti K."/>
            <person name="Lipzen A."/>
            <person name="Lombard V."/>
            <person name="Magnuson J."/>
            <person name="Maillard F."/>
            <person name="Murat C."/>
            <person name="Nolan M."/>
            <person name="Ohm R.A."/>
            <person name="Pangilinan J."/>
            <person name="Pereira M.F."/>
            <person name="Perotto S."/>
            <person name="Peter M."/>
            <person name="Pfister S."/>
            <person name="Riley R."/>
            <person name="Sitrit Y."/>
            <person name="Stielow J.B."/>
            <person name="Szollosi G."/>
            <person name="Zifcakova L."/>
            <person name="Stursova M."/>
            <person name="Spatafora J.W."/>
            <person name="Tedersoo L."/>
            <person name="Vaario L.M."/>
            <person name="Yamada A."/>
            <person name="Yan M."/>
            <person name="Wang P."/>
            <person name="Xu J."/>
            <person name="Bruns T."/>
            <person name="Baldrian P."/>
            <person name="Vilgalys R."/>
            <person name="Dunand C."/>
            <person name="Henrissat B."/>
            <person name="Grigoriev I.V."/>
            <person name="Hibbett D."/>
            <person name="Nagy L.G."/>
            <person name="Martin F.M."/>
        </authorList>
    </citation>
    <scope>NUCLEOTIDE SEQUENCE</scope>
    <source>
        <strain evidence="13">Prilba</strain>
    </source>
</reference>
<comment type="catalytic activity">
    <reaction evidence="12">
        <text>D-ribulose 5-phosphate = (2S)-2-hydroxy-3-oxobutyl phosphate + formate + H(+)</text>
        <dbReference type="Rhea" id="RHEA:18457"/>
        <dbReference type="ChEBI" id="CHEBI:15378"/>
        <dbReference type="ChEBI" id="CHEBI:15740"/>
        <dbReference type="ChEBI" id="CHEBI:58121"/>
        <dbReference type="ChEBI" id="CHEBI:58830"/>
        <dbReference type="EC" id="4.1.99.12"/>
    </reaction>
</comment>
<dbReference type="GO" id="GO:0046872">
    <property type="term" value="F:metal ion binding"/>
    <property type="evidence" value="ECO:0007669"/>
    <property type="project" value="UniProtKB-KW"/>
</dbReference>
<dbReference type="AlphaFoldDB" id="A0A9P5K074"/>
<evidence type="ECO:0000313" key="14">
    <source>
        <dbReference type="Proteomes" id="UP000759537"/>
    </source>
</evidence>
<dbReference type="EC" id="4.1.99.12" evidence="3 12"/>
<comment type="pathway">
    <text evidence="1 12">Cofactor biosynthesis; riboflavin biosynthesis; 2-hydroxy-3-oxobutyl phosphate from D-ribulose 5-phosphate: step 1/1.</text>
</comment>
<dbReference type="PANTHER" id="PTHR21327">
    <property type="entry name" value="GTP CYCLOHYDROLASE II-RELATED"/>
    <property type="match status" value="1"/>
</dbReference>
<protein>
    <recommendedName>
        <fullName evidence="4 12">3,4-dihydroxy-2-butanone 4-phosphate synthase</fullName>
        <shortName evidence="12">DHBP synthase</shortName>
        <ecNumber evidence="3 12">4.1.99.12</ecNumber>
    </recommendedName>
</protein>
<dbReference type="GO" id="GO:0008686">
    <property type="term" value="F:3,4-dihydroxy-2-butanone-4-phosphate synthase activity"/>
    <property type="evidence" value="ECO:0007669"/>
    <property type="project" value="UniProtKB-EC"/>
</dbReference>
<evidence type="ECO:0000256" key="1">
    <source>
        <dbReference type="ARBA" id="ARBA00004904"/>
    </source>
</evidence>
<evidence type="ECO:0000256" key="4">
    <source>
        <dbReference type="ARBA" id="ARBA00018836"/>
    </source>
</evidence>